<dbReference type="InterPro" id="IPR024607">
    <property type="entry name" value="Sulfatase_CS"/>
</dbReference>
<evidence type="ECO:0000256" key="1">
    <source>
        <dbReference type="ARBA" id="ARBA00008779"/>
    </source>
</evidence>
<feature type="domain" description="Sulfatase N-terminal" evidence="5">
    <location>
        <begin position="7"/>
        <end position="332"/>
    </location>
</feature>
<dbReference type="PANTHER" id="PTHR42693:SF53">
    <property type="entry name" value="ENDO-4-O-SULFATASE"/>
    <property type="match status" value="1"/>
</dbReference>
<dbReference type="InterPro" id="IPR017850">
    <property type="entry name" value="Alkaline_phosphatase_core_sf"/>
</dbReference>
<dbReference type="Proteomes" id="UP001595937">
    <property type="component" value="Unassembled WGS sequence"/>
</dbReference>
<keyword evidence="4" id="KW-0106">Calcium</keyword>
<dbReference type="SUPFAM" id="SSF53649">
    <property type="entry name" value="Alkaline phosphatase-like"/>
    <property type="match status" value="1"/>
</dbReference>
<evidence type="ECO:0000256" key="3">
    <source>
        <dbReference type="ARBA" id="ARBA00022801"/>
    </source>
</evidence>
<keyword evidence="3" id="KW-0378">Hydrolase</keyword>
<protein>
    <submittedName>
        <fullName evidence="6">Sulfatase-like hydrolase/transferase</fullName>
    </submittedName>
</protein>
<dbReference type="InterPro" id="IPR000917">
    <property type="entry name" value="Sulfatase_N"/>
</dbReference>
<dbReference type="EMBL" id="JBHSLN010000082">
    <property type="protein sequence ID" value="MFC5298807.1"/>
    <property type="molecule type" value="Genomic_DNA"/>
</dbReference>
<reference evidence="7" key="1">
    <citation type="journal article" date="2019" name="Int. J. Syst. Evol. Microbiol.">
        <title>The Global Catalogue of Microorganisms (GCM) 10K type strain sequencing project: providing services to taxonomists for standard genome sequencing and annotation.</title>
        <authorList>
            <consortium name="The Broad Institute Genomics Platform"/>
            <consortium name="The Broad Institute Genome Sequencing Center for Infectious Disease"/>
            <person name="Wu L."/>
            <person name="Ma J."/>
        </authorList>
    </citation>
    <scope>NUCLEOTIDE SEQUENCE [LARGE SCALE GENOMIC DNA]</scope>
    <source>
        <strain evidence="7">CGMCC 1.16455</strain>
    </source>
</reference>
<dbReference type="PANTHER" id="PTHR42693">
    <property type="entry name" value="ARYLSULFATASE FAMILY MEMBER"/>
    <property type="match status" value="1"/>
</dbReference>
<gene>
    <name evidence="6" type="ORF">ACFPK8_14945</name>
</gene>
<evidence type="ECO:0000313" key="7">
    <source>
        <dbReference type="Proteomes" id="UP001595937"/>
    </source>
</evidence>
<evidence type="ECO:0000259" key="5">
    <source>
        <dbReference type="Pfam" id="PF00884"/>
    </source>
</evidence>
<keyword evidence="2" id="KW-0479">Metal-binding</keyword>
<dbReference type="Pfam" id="PF00884">
    <property type="entry name" value="Sulfatase"/>
    <property type="match status" value="1"/>
</dbReference>
<organism evidence="6 7">
    <name type="scientific">Brachybacterium tyrofermentans</name>
    <dbReference type="NCBI Taxonomy" id="47848"/>
    <lineage>
        <taxon>Bacteria</taxon>
        <taxon>Bacillati</taxon>
        <taxon>Actinomycetota</taxon>
        <taxon>Actinomycetes</taxon>
        <taxon>Micrococcales</taxon>
        <taxon>Dermabacteraceae</taxon>
        <taxon>Brachybacterium</taxon>
    </lineage>
</organism>
<name>A0ABW0FHP2_9MICO</name>
<comment type="caution">
    <text evidence="6">The sequence shown here is derived from an EMBL/GenBank/DDBJ whole genome shotgun (WGS) entry which is preliminary data.</text>
</comment>
<dbReference type="InterPro" id="IPR050738">
    <property type="entry name" value="Sulfatase"/>
</dbReference>
<evidence type="ECO:0000313" key="6">
    <source>
        <dbReference type="EMBL" id="MFC5298807.1"/>
    </source>
</evidence>
<evidence type="ECO:0000256" key="2">
    <source>
        <dbReference type="ARBA" id="ARBA00022723"/>
    </source>
</evidence>
<dbReference type="Gene3D" id="3.30.1120.10">
    <property type="match status" value="1"/>
</dbReference>
<comment type="similarity">
    <text evidence="1">Belongs to the sulfatase family.</text>
</comment>
<accession>A0ABW0FHP2</accession>
<keyword evidence="7" id="KW-1185">Reference proteome</keyword>
<sequence length="435" mass="47306">MTDHHRPNVVILYADDLGWGDLGCFGAADIPTPHLDALCAGGVKLSQWSANSPVCSPSRASLLTGKYPAHAGVESILGGRRDTVGLPHQSTLASHLRERGYATGLFGKWHLGVDPAYAPSRYGFDEVFGLRAGCVDYYSHIFYWGRDNPVHDLWDGDDEVWLNGEYLTTVIGRRAADFITRHASRAGQDTFLCYVPFNAPHYPLHAPKEHMDRVAHLPPGRQELAAVIAAMDDAIGEILTALDESGARENTLVVFSSDNGPSRESRNWLGGEEISYTGGCAGGLRGSKGSVFEGGVRVPSIASWPGHLPAGTEFDEPGLMMDLLPTILHAADGAEADLPEIDGVSLLEAWQGTASAPERSLMWTYQGQWAVRRGRYKLVVGAREGMDPPASVERAVFDLEADPAESRDVSAEVPEVAAELEQELQRWQERHAAWT</sequence>
<dbReference type="PROSITE" id="PS00523">
    <property type="entry name" value="SULFATASE_1"/>
    <property type="match status" value="1"/>
</dbReference>
<dbReference type="GeneID" id="303296602"/>
<evidence type="ECO:0000256" key="4">
    <source>
        <dbReference type="ARBA" id="ARBA00022837"/>
    </source>
</evidence>
<proteinExistence type="inferred from homology"/>
<dbReference type="Gene3D" id="3.40.720.10">
    <property type="entry name" value="Alkaline Phosphatase, subunit A"/>
    <property type="match status" value="1"/>
</dbReference>
<dbReference type="RefSeq" id="WP_193116496.1">
    <property type="nucleotide sequence ID" value="NZ_BAAAIR010000027.1"/>
</dbReference>